<comment type="caution">
    <text evidence="1">The sequence shown here is derived from an EMBL/GenBank/DDBJ whole genome shotgun (WGS) entry which is preliminary data.</text>
</comment>
<sequence>MLEAIFDALQKSELAKGICLRLAMLFGKTEAAVARDLARRIETEEIFQPAYLAKIDAVLGAMEQEIEAGVVRKVEHRGSLEPEPYWGYTEEASQLCDDRRDLDAFRVALRRVFNMRQAELLALKLRQKDPD</sequence>
<gene>
    <name evidence="1" type="ORF">ACFORG_04000</name>
</gene>
<dbReference type="EMBL" id="JBHRXI010000002">
    <property type="protein sequence ID" value="MFC3612915.1"/>
    <property type="molecule type" value="Genomic_DNA"/>
</dbReference>
<dbReference type="RefSeq" id="WP_386734103.1">
    <property type="nucleotide sequence ID" value="NZ_JBHRXI010000002.1"/>
</dbReference>
<protein>
    <submittedName>
        <fullName evidence="1">Uncharacterized protein</fullName>
    </submittedName>
</protein>
<reference evidence="2" key="1">
    <citation type="journal article" date="2019" name="Int. J. Syst. Evol. Microbiol.">
        <title>The Global Catalogue of Microorganisms (GCM) 10K type strain sequencing project: providing services to taxonomists for standard genome sequencing and annotation.</title>
        <authorList>
            <consortium name="The Broad Institute Genomics Platform"/>
            <consortium name="The Broad Institute Genome Sequencing Center for Infectious Disease"/>
            <person name="Wu L."/>
            <person name="Ma J."/>
        </authorList>
    </citation>
    <scope>NUCLEOTIDE SEQUENCE [LARGE SCALE GENOMIC DNA]</scope>
    <source>
        <strain evidence="2">KCTC 42911</strain>
    </source>
</reference>
<accession>A0ABV7TCK5</accession>
<name>A0ABV7TCK5_9RHOB</name>
<evidence type="ECO:0000313" key="2">
    <source>
        <dbReference type="Proteomes" id="UP001595629"/>
    </source>
</evidence>
<organism evidence="1 2">
    <name type="scientific">Lutimaribacter marinistellae</name>
    <dbReference type="NCBI Taxonomy" id="1820329"/>
    <lineage>
        <taxon>Bacteria</taxon>
        <taxon>Pseudomonadati</taxon>
        <taxon>Pseudomonadota</taxon>
        <taxon>Alphaproteobacteria</taxon>
        <taxon>Rhodobacterales</taxon>
        <taxon>Roseobacteraceae</taxon>
        <taxon>Lutimaribacter</taxon>
    </lineage>
</organism>
<keyword evidence="2" id="KW-1185">Reference proteome</keyword>
<evidence type="ECO:0000313" key="1">
    <source>
        <dbReference type="EMBL" id="MFC3612915.1"/>
    </source>
</evidence>
<dbReference type="Proteomes" id="UP001595629">
    <property type="component" value="Unassembled WGS sequence"/>
</dbReference>
<proteinExistence type="predicted"/>